<gene>
    <name evidence="7" type="ORF">PC117_g14888</name>
</gene>
<evidence type="ECO:0000256" key="3">
    <source>
        <dbReference type="SAM" id="Phobius"/>
    </source>
</evidence>
<feature type="transmembrane region" description="Helical" evidence="3">
    <location>
        <begin position="102"/>
        <end position="124"/>
    </location>
</feature>
<dbReference type="InterPro" id="IPR046450">
    <property type="entry name" value="PA_dom_sf"/>
</dbReference>
<feature type="domain" description="Peptidase M28" evidence="6">
    <location>
        <begin position="470"/>
        <end position="605"/>
    </location>
</feature>
<accession>A0A8T1CT73</accession>
<feature type="domain" description="PA" evidence="4">
    <location>
        <begin position="257"/>
        <end position="338"/>
    </location>
</feature>
<evidence type="ECO:0000259" key="5">
    <source>
        <dbReference type="Pfam" id="PF04253"/>
    </source>
</evidence>
<dbReference type="Proteomes" id="UP000736787">
    <property type="component" value="Unassembled WGS sequence"/>
</dbReference>
<dbReference type="InterPro" id="IPR036757">
    <property type="entry name" value="TFR-like_dimer_dom_sf"/>
</dbReference>
<dbReference type="AlphaFoldDB" id="A0A8T1CT73"/>
<comment type="similarity">
    <text evidence="1">Belongs to the peptidase M28 family. M28B subfamily.</text>
</comment>
<dbReference type="Pfam" id="PF02225">
    <property type="entry name" value="PA"/>
    <property type="match status" value="1"/>
</dbReference>
<reference evidence="7" key="1">
    <citation type="submission" date="2018-10" db="EMBL/GenBank/DDBJ databases">
        <title>Effector identification in a new, highly contiguous assembly of the strawberry crown rot pathogen Phytophthora cactorum.</title>
        <authorList>
            <person name="Armitage A.D."/>
            <person name="Nellist C.F."/>
            <person name="Bates H."/>
            <person name="Vickerstaff R.J."/>
            <person name="Harrison R.J."/>
        </authorList>
    </citation>
    <scope>NUCLEOTIDE SEQUENCE</scope>
    <source>
        <strain evidence="7">4040</strain>
    </source>
</reference>
<proteinExistence type="inferred from homology"/>
<dbReference type="Gene3D" id="3.40.630.10">
    <property type="entry name" value="Zn peptidases"/>
    <property type="match status" value="1"/>
</dbReference>
<organism evidence="7 8">
    <name type="scientific">Phytophthora cactorum</name>
    <dbReference type="NCBI Taxonomy" id="29920"/>
    <lineage>
        <taxon>Eukaryota</taxon>
        <taxon>Sar</taxon>
        <taxon>Stramenopiles</taxon>
        <taxon>Oomycota</taxon>
        <taxon>Peronosporomycetes</taxon>
        <taxon>Peronosporales</taxon>
        <taxon>Peronosporaceae</taxon>
        <taxon>Phytophthora</taxon>
    </lineage>
</organism>
<dbReference type="PANTHER" id="PTHR10404">
    <property type="entry name" value="N-ACETYLATED-ALPHA-LINKED ACIDIC DIPEPTIDASE"/>
    <property type="match status" value="1"/>
</dbReference>
<evidence type="ECO:0000259" key="6">
    <source>
        <dbReference type="Pfam" id="PF04389"/>
    </source>
</evidence>
<evidence type="ECO:0000313" key="7">
    <source>
        <dbReference type="EMBL" id="KAG2926445.1"/>
    </source>
</evidence>
<dbReference type="VEuPathDB" id="FungiDB:PC110_g7025"/>
<dbReference type="SUPFAM" id="SSF53187">
    <property type="entry name" value="Zn-dependent exopeptidases"/>
    <property type="match status" value="1"/>
</dbReference>
<dbReference type="EMBL" id="RCMK01000479">
    <property type="protein sequence ID" value="KAG2926445.1"/>
    <property type="molecule type" value="Genomic_DNA"/>
</dbReference>
<dbReference type="Pfam" id="PF04389">
    <property type="entry name" value="Peptidase_M28"/>
    <property type="match status" value="1"/>
</dbReference>
<dbReference type="Gene3D" id="3.50.30.30">
    <property type="match status" value="1"/>
</dbReference>
<keyword evidence="3" id="KW-1133">Transmembrane helix</keyword>
<dbReference type="FunFam" id="3.40.630.10:FF:000101">
    <property type="entry name" value="N-acetylated alpha-linked acidic dipeptidase like 1"/>
    <property type="match status" value="1"/>
</dbReference>
<keyword evidence="3" id="KW-0812">Transmembrane</keyword>
<dbReference type="InterPro" id="IPR007484">
    <property type="entry name" value="Peptidase_M28"/>
</dbReference>
<dbReference type="Gene3D" id="1.20.930.40">
    <property type="entry name" value="Transferrin receptor-like, dimerisation domain"/>
    <property type="match status" value="1"/>
</dbReference>
<name>A0A8T1CT73_9STRA</name>
<feature type="region of interest" description="Disordered" evidence="2">
    <location>
        <begin position="13"/>
        <end position="33"/>
    </location>
</feature>
<dbReference type="PANTHER" id="PTHR10404:SF46">
    <property type="entry name" value="VACUOLAR PROTEIN SORTING-ASSOCIATED PROTEIN 70"/>
    <property type="match status" value="1"/>
</dbReference>
<evidence type="ECO:0000313" key="8">
    <source>
        <dbReference type="Proteomes" id="UP000736787"/>
    </source>
</evidence>
<dbReference type="InterPro" id="IPR039373">
    <property type="entry name" value="Peptidase_M28B"/>
</dbReference>
<dbReference type="InterPro" id="IPR007365">
    <property type="entry name" value="TFR-like_dimer_dom"/>
</dbReference>
<protein>
    <submittedName>
        <fullName evidence="7">Uncharacterized protein</fullName>
    </submittedName>
</protein>
<dbReference type="FunFam" id="3.40.630.10:FF:000102">
    <property type="entry name" value="N-acetylated-alpha-linked acidic dipeptidase protein"/>
    <property type="match status" value="1"/>
</dbReference>
<dbReference type="SUPFAM" id="SSF47672">
    <property type="entry name" value="Transferrin receptor-like dimerisation domain"/>
    <property type="match status" value="1"/>
</dbReference>
<evidence type="ECO:0000256" key="1">
    <source>
        <dbReference type="ARBA" id="ARBA00005634"/>
    </source>
</evidence>
<dbReference type="SUPFAM" id="SSF52025">
    <property type="entry name" value="PA domain"/>
    <property type="match status" value="1"/>
</dbReference>
<dbReference type="InterPro" id="IPR003137">
    <property type="entry name" value="PA_domain"/>
</dbReference>
<keyword evidence="3" id="KW-0472">Membrane</keyword>
<dbReference type="GO" id="GO:0004180">
    <property type="term" value="F:carboxypeptidase activity"/>
    <property type="evidence" value="ECO:0007669"/>
    <property type="project" value="TreeGrafter"/>
</dbReference>
<feature type="region of interest" description="Disordered" evidence="2">
    <location>
        <begin position="317"/>
        <end position="336"/>
    </location>
</feature>
<comment type="caution">
    <text evidence="7">The sequence shown here is derived from an EMBL/GenBank/DDBJ whole genome shotgun (WGS) entry which is preliminary data.</text>
</comment>
<dbReference type="Pfam" id="PF04253">
    <property type="entry name" value="TFR_dimer"/>
    <property type="match status" value="1"/>
</dbReference>
<sequence length="903" mass="97693">MCVVECRKSLRAHAEDSSQQASVQPPAATESVEVAMGASDDRASIMKGDALKVLPDLDLDEDDDVDDSKVPLTRSNVYADSPREIHLSEGISEADIILRQRVGIAFVLGLVLASAICVMLLGVLGHEENYGSTPAIQHHFIAATSANGFKKNLEFYTDVVRHTGSTGDNEMAKFIRSSAIDFGFEESNIKIDEFEMLVNAPETLTLDILKLPNNKSLASYDFVAENAARQAKRQAKGKNVTKPYAAFHLYSKNGTASGPVVYAHFGSSEDYQALALNNVTVAGKIALVRMGGDISLPAKVVIASKFGAVGVLTYTDPADDGSARGPTAPDGPWRPSTTTTFGNVYMGDGDPTMPEGFSATRPMGTNADRLSVEDIYSVNNTFNILPPIVSMPISAAVAQDLLTQVDAASKKLETLKQINAADVFGARWEGGALGVQYLLPVDDDTSKSEEVEVIVKMTNRNVYTLTTTWNVVITVHGSREPDRHVLVGAPRDSLNAGAVSPGSGNAVFLEVVRALGTLVSNGWTPYRTLVLASFGGEQFGSVGSSHWIDRYPSFESGNSGRGVVYLHLDDVVRGAGALRCKASATIRKNIYLMTAAVAQPKKQDYPDVDSFFFSNASGTSAVAAGSSSKDEDDLDMLPVNATFSSNELPEGSGNSVFAYWLEDANKKNPSGVELELPPMERNLGGRISPFLGRLGIPSLELGFDGGYFGVGDTGADIPAWISHFADPQFAFHRAAAELYGSILLSFTDAQFLQYDFTELSRELRRGEAFLEDALAREGLTEVVSLGRLHNATTAFEAAAISVSHEINVISDQELDFSRVRLINNRLLRAQRAFLLPLGFTYMPWIKNVLYGISEWDDYRVSLFPGVTHELKRGNAMTVRRELVRLCLTIEAATDILMNAPDEE</sequence>
<evidence type="ECO:0000256" key="2">
    <source>
        <dbReference type="SAM" id="MobiDB-lite"/>
    </source>
</evidence>
<feature type="domain" description="Transferrin receptor-like dimerisation" evidence="5">
    <location>
        <begin position="783"/>
        <end position="896"/>
    </location>
</feature>
<evidence type="ECO:0000259" key="4">
    <source>
        <dbReference type="Pfam" id="PF02225"/>
    </source>
</evidence>
<dbReference type="FunFam" id="3.50.30.30:FF:000108">
    <property type="entry name" value="AER157Cp"/>
    <property type="match status" value="1"/>
</dbReference>